<accession>A0A238UDF8</accession>
<dbReference type="PRINTS" id="PR01011">
    <property type="entry name" value="GLUTPROXDASE"/>
</dbReference>
<keyword evidence="7" id="KW-1185">Reference proteome</keyword>
<dbReference type="Pfam" id="PF00255">
    <property type="entry name" value="GSHPx"/>
    <property type="match status" value="1"/>
</dbReference>
<dbReference type="PROSITE" id="PS00460">
    <property type="entry name" value="GLUTATHIONE_PEROXID_1"/>
    <property type="match status" value="1"/>
</dbReference>
<dbReference type="GO" id="GO:0006979">
    <property type="term" value="P:response to oxidative stress"/>
    <property type="evidence" value="ECO:0007669"/>
    <property type="project" value="InterPro"/>
</dbReference>
<name>A0A238UDF8_9FLAO</name>
<evidence type="ECO:0000256" key="3">
    <source>
        <dbReference type="ARBA" id="ARBA00023002"/>
    </source>
</evidence>
<dbReference type="RefSeq" id="WP_095074278.1">
    <property type="nucleotide sequence ID" value="NZ_LT899436.1"/>
</dbReference>
<evidence type="ECO:0000256" key="1">
    <source>
        <dbReference type="ARBA" id="ARBA00006926"/>
    </source>
</evidence>
<evidence type="ECO:0000256" key="5">
    <source>
        <dbReference type="RuleBase" id="RU000499"/>
    </source>
</evidence>
<protein>
    <recommendedName>
        <fullName evidence="5">Glutathione peroxidase</fullName>
    </recommendedName>
</protein>
<dbReference type="InterPro" id="IPR000889">
    <property type="entry name" value="Glutathione_peroxidase"/>
</dbReference>
<feature type="active site" evidence="4">
    <location>
        <position position="53"/>
    </location>
</feature>
<proteinExistence type="inferred from homology"/>
<dbReference type="GO" id="GO:0004601">
    <property type="term" value="F:peroxidase activity"/>
    <property type="evidence" value="ECO:0007669"/>
    <property type="project" value="UniProtKB-KW"/>
</dbReference>
<dbReference type="OrthoDB" id="9789406at2"/>
<comment type="similarity">
    <text evidence="1 5">Belongs to the glutathione peroxidase family.</text>
</comment>
<evidence type="ECO:0000256" key="2">
    <source>
        <dbReference type="ARBA" id="ARBA00022559"/>
    </source>
</evidence>
<dbReference type="InterPro" id="IPR036249">
    <property type="entry name" value="Thioredoxin-like_sf"/>
</dbReference>
<dbReference type="KEGG" id="tje:TJEJU_3583"/>
<dbReference type="PROSITE" id="PS51355">
    <property type="entry name" value="GLUTATHIONE_PEROXID_3"/>
    <property type="match status" value="1"/>
</dbReference>
<dbReference type="CDD" id="cd00340">
    <property type="entry name" value="GSH_Peroxidase"/>
    <property type="match status" value="1"/>
</dbReference>
<dbReference type="SUPFAM" id="SSF52833">
    <property type="entry name" value="Thioredoxin-like"/>
    <property type="match status" value="1"/>
</dbReference>
<dbReference type="InterPro" id="IPR029759">
    <property type="entry name" value="GPX_AS"/>
</dbReference>
<dbReference type="AlphaFoldDB" id="A0A238UDF8"/>
<sequence>MKILNKAKLFSSASEVEKQSIYDIQINDIKNEPISLSDFKGKKILFVNVASKCGFTKQYKELQELSETYKDQLTVIGLPCNQFGSQEPGNETQIQEFCDINFGVTFPLTEKIKVKGSKQHPLYKWLTSKSLNGEKSSKVRWNFQKYLVDEQGNLIDYFYSTTKPTSTKITSKL</sequence>
<evidence type="ECO:0000256" key="4">
    <source>
        <dbReference type="PIRSR" id="PIRSR000303-1"/>
    </source>
</evidence>
<gene>
    <name evidence="6" type="primary">gpo</name>
    <name evidence="6" type="ORF">TJEJU_3583</name>
</gene>
<keyword evidence="2 5" id="KW-0575">Peroxidase</keyword>
<dbReference type="PIRSF" id="PIRSF000303">
    <property type="entry name" value="Glutathion_perox"/>
    <property type="match status" value="1"/>
</dbReference>
<keyword evidence="3 5" id="KW-0560">Oxidoreductase</keyword>
<evidence type="ECO:0000313" key="7">
    <source>
        <dbReference type="Proteomes" id="UP000215214"/>
    </source>
</evidence>
<dbReference type="FunFam" id="3.40.30.10:FF:000010">
    <property type="entry name" value="Glutathione peroxidase"/>
    <property type="match status" value="1"/>
</dbReference>
<dbReference type="Proteomes" id="UP000215214">
    <property type="component" value="Chromosome TJEJU"/>
</dbReference>
<organism evidence="6 7">
    <name type="scientific">Tenacibaculum jejuense</name>
    <dbReference type="NCBI Taxonomy" id="584609"/>
    <lineage>
        <taxon>Bacteria</taxon>
        <taxon>Pseudomonadati</taxon>
        <taxon>Bacteroidota</taxon>
        <taxon>Flavobacteriia</taxon>
        <taxon>Flavobacteriales</taxon>
        <taxon>Flavobacteriaceae</taxon>
        <taxon>Tenacibaculum</taxon>
    </lineage>
</organism>
<dbReference type="PANTHER" id="PTHR11592:SF134">
    <property type="entry name" value="PHOSPHOLIPID HYDROPEROXIDE GLUTATHIONE PEROXIDASE"/>
    <property type="match status" value="1"/>
</dbReference>
<evidence type="ECO:0000313" key="6">
    <source>
        <dbReference type="EMBL" id="SNR17227.1"/>
    </source>
</evidence>
<reference evidence="6 7" key="1">
    <citation type="submission" date="2017-07" db="EMBL/GenBank/DDBJ databases">
        <authorList>
            <person name="Sun Z.S."/>
            <person name="Albrecht U."/>
            <person name="Echele G."/>
            <person name="Lee C.C."/>
        </authorList>
    </citation>
    <scope>NUCLEOTIDE SEQUENCE [LARGE SCALE GENOMIC DNA]</scope>
    <source>
        <strain evidence="7">type strain: KCTC 22618</strain>
    </source>
</reference>
<dbReference type="Gene3D" id="3.40.30.10">
    <property type="entry name" value="Glutaredoxin"/>
    <property type="match status" value="1"/>
</dbReference>
<dbReference type="PANTHER" id="PTHR11592">
    <property type="entry name" value="GLUTATHIONE PEROXIDASE"/>
    <property type="match status" value="1"/>
</dbReference>
<dbReference type="EMBL" id="LT899436">
    <property type="protein sequence ID" value="SNR17227.1"/>
    <property type="molecule type" value="Genomic_DNA"/>
</dbReference>